<dbReference type="Proteomes" id="UP001501476">
    <property type="component" value="Unassembled WGS sequence"/>
</dbReference>
<name>A0ABP3DH72_9GAMM</name>
<dbReference type="Pfam" id="PF00903">
    <property type="entry name" value="Glyoxalase"/>
    <property type="match status" value="1"/>
</dbReference>
<dbReference type="InterPro" id="IPR004360">
    <property type="entry name" value="Glyas_Fos-R_dOase_dom"/>
</dbReference>
<sequence length="116" mass="12981">MKQTGKINYLEIPSQDLDKTKAFFSNVFGWKFIDYGPDYIAIEDAGIDGGFYRTPLSSTQDAGSVLIVLYSETLETTLEHVRAAGGEIVKDIFSFPGGRRFHFTDPNGNEYAVWSE</sequence>
<keyword evidence="3" id="KW-1185">Reference proteome</keyword>
<feature type="domain" description="VOC" evidence="1">
    <location>
        <begin position="6"/>
        <end position="116"/>
    </location>
</feature>
<dbReference type="InterPro" id="IPR029068">
    <property type="entry name" value="Glyas_Bleomycin-R_OHBP_Dase"/>
</dbReference>
<dbReference type="RefSeq" id="WP_286305976.1">
    <property type="nucleotide sequence ID" value="NZ_AP027741.1"/>
</dbReference>
<comment type="caution">
    <text evidence="2">The sequence shown here is derived from an EMBL/GenBank/DDBJ whole genome shotgun (WGS) entry which is preliminary data.</text>
</comment>
<dbReference type="SUPFAM" id="SSF54593">
    <property type="entry name" value="Glyoxalase/Bleomycin resistance protein/Dihydroxybiphenyl dioxygenase"/>
    <property type="match status" value="1"/>
</dbReference>
<evidence type="ECO:0000313" key="3">
    <source>
        <dbReference type="Proteomes" id="UP001501476"/>
    </source>
</evidence>
<dbReference type="InterPro" id="IPR052164">
    <property type="entry name" value="Anthracycline_SecMetBiosynth"/>
</dbReference>
<dbReference type="EMBL" id="BAAADG010000018">
    <property type="protein sequence ID" value="GAA0231974.1"/>
    <property type="molecule type" value="Genomic_DNA"/>
</dbReference>
<accession>A0ABP3DH72</accession>
<organism evidence="2 3">
    <name type="scientific">Methylophaga marina</name>
    <dbReference type="NCBI Taxonomy" id="45495"/>
    <lineage>
        <taxon>Bacteria</taxon>
        <taxon>Pseudomonadati</taxon>
        <taxon>Pseudomonadota</taxon>
        <taxon>Gammaproteobacteria</taxon>
        <taxon>Thiotrichales</taxon>
        <taxon>Piscirickettsiaceae</taxon>
        <taxon>Methylophaga</taxon>
    </lineage>
</organism>
<protein>
    <submittedName>
        <fullName evidence="2">VOC family protein</fullName>
    </submittedName>
</protein>
<evidence type="ECO:0000259" key="1">
    <source>
        <dbReference type="PROSITE" id="PS51819"/>
    </source>
</evidence>
<dbReference type="InterPro" id="IPR037523">
    <property type="entry name" value="VOC_core"/>
</dbReference>
<dbReference type="PANTHER" id="PTHR33993:SF1">
    <property type="entry name" value="GLYOXALASE FAMILY PROTEIN"/>
    <property type="match status" value="1"/>
</dbReference>
<dbReference type="PANTHER" id="PTHR33993">
    <property type="entry name" value="GLYOXALASE-RELATED"/>
    <property type="match status" value="1"/>
</dbReference>
<dbReference type="Gene3D" id="3.10.180.10">
    <property type="entry name" value="2,3-Dihydroxybiphenyl 1,2-Dioxygenase, domain 1"/>
    <property type="match status" value="1"/>
</dbReference>
<reference evidence="3" key="1">
    <citation type="journal article" date="2019" name="Int. J. Syst. Evol. Microbiol.">
        <title>The Global Catalogue of Microorganisms (GCM) 10K type strain sequencing project: providing services to taxonomists for standard genome sequencing and annotation.</title>
        <authorList>
            <consortium name="The Broad Institute Genomics Platform"/>
            <consortium name="The Broad Institute Genome Sequencing Center for Infectious Disease"/>
            <person name="Wu L."/>
            <person name="Ma J."/>
        </authorList>
    </citation>
    <scope>NUCLEOTIDE SEQUENCE [LARGE SCALE GENOMIC DNA]</scope>
    <source>
        <strain evidence="3">JCM 6886</strain>
    </source>
</reference>
<evidence type="ECO:0000313" key="2">
    <source>
        <dbReference type="EMBL" id="GAA0231974.1"/>
    </source>
</evidence>
<proteinExistence type="predicted"/>
<dbReference type="PROSITE" id="PS51819">
    <property type="entry name" value="VOC"/>
    <property type="match status" value="1"/>
</dbReference>
<gene>
    <name evidence="2" type="ORF">GCM10008964_23950</name>
</gene>
<dbReference type="CDD" id="cd07247">
    <property type="entry name" value="SgaA_N_like"/>
    <property type="match status" value="1"/>
</dbReference>